<evidence type="ECO:0000313" key="2">
    <source>
        <dbReference type="EMBL" id="MBB5084474.1"/>
    </source>
</evidence>
<dbReference type="Proteomes" id="UP000568380">
    <property type="component" value="Unassembled WGS sequence"/>
</dbReference>
<organism evidence="2 3">
    <name type="scientific">Nonomuraea endophytica</name>
    <dbReference type="NCBI Taxonomy" id="714136"/>
    <lineage>
        <taxon>Bacteria</taxon>
        <taxon>Bacillati</taxon>
        <taxon>Actinomycetota</taxon>
        <taxon>Actinomycetes</taxon>
        <taxon>Streptosporangiales</taxon>
        <taxon>Streptosporangiaceae</taxon>
        <taxon>Nonomuraea</taxon>
    </lineage>
</organism>
<gene>
    <name evidence="2" type="ORF">HNR40_009983</name>
</gene>
<protein>
    <submittedName>
        <fullName evidence="2">Uncharacterized protein</fullName>
    </submittedName>
</protein>
<comment type="caution">
    <text evidence="2">The sequence shown here is derived from an EMBL/GenBank/DDBJ whole genome shotgun (WGS) entry which is preliminary data.</text>
</comment>
<feature type="signal peptide" evidence="1">
    <location>
        <begin position="1"/>
        <end position="23"/>
    </location>
</feature>
<sequence>MMKNLLKTAVVGVTVAAASFALAQPALANSFSRNVGDGTVSYNDGTDSLCVAAFNTEGARWVKVKLVPLSRPGPSPTITDKNNYYGHPGNTCGSLATAYEDTQYRADISSYWGERGTTVTHSSTTFYS</sequence>
<keyword evidence="3" id="KW-1185">Reference proteome</keyword>
<keyword evidence="1" id="KW-0732">Signal</keyword>
<evidence type="ECO:0000313" key="3">
    <source>
        <dbReference type="Proteomes" id="UP000568380"/>
    </source>
</evidence>
<dbReference type="RefSeq" id="WP_184974479.1">
    <property type="nucleotide sequence ID" value="NZ_JACHIN010000023.1"/>
</dbReference>
<dbReference type="AlphaFoldDB" id="A0A7W8EM04"/>
<name>A0A7W8EM04_9ACTN</name>
<dbReference type="EMBL" id="JACHIN010000023">
    <property type="protein sequence ID" value="MBB5084474.1"/>
    <property type="molecule type" value="Genomic_DNA"/>
</dbReference>
<reference evidence="2 3" key="1">
    <citation type="submission" date="2020-08" db="EMBL/GenBank/DDBJ databases">
        <title>Genomic Encyclopedia of Type Strains, Phase IV (KMG-IV): sequencing the most valuable type-strain genomes for metagenomic binning, comparative biology and taxonomic classification.</title>
        <authorList>
            <person name="Goeker M."/>
        </authorList>
    </citation>
    <scope>NUCLEOTIDE SEQUENCE [LARGE SCALE GENOMIC DNA]</scope>
    <source>
        <strain evidence="2 3">DSM 45385</strain>
    </source>
</reference>
<evidence type="ECO:0000256" key="1">
    <source>
        <dbReference type="SAM" id="SignalP"/>
    </source>
</evidence>
<proteinExistence type="predicted"/>
<accession>A0A7W8EM04</accession>
<feature type="chain" id="PRO_5039124960" evidence="1">
    <location>
        <begin position="24"/>
        <end position="128"/>
    </location>
</feature>